<dbReference type="Proteomes" id="UP000297946">
    <property type="component" value="Unassembled WGS sequence"/>
</dbReference>
<dbReference type="EMBL" id="RQER01000004">
    <property type="protein sequence ID" value="TGK02858.1"/>
    <property type="molecule type" value="Genomic_DNA"/>
</dbReference>
<evidence type="ECO:0000313" key="5">
    <source>
        <dbReference type="EMBL" id="TGK02858.1"/>
    </source>
</evidence>
<dbReference type="InterPro" id="IPR036097">
    <property type="entry name" value="HisK_dim/P_sf"/>
</dbReference>
<dbReference type="Gene3D" id="1.10.287.130">
    <property type="match status" value="1"/>
</dbReference>
<dbReference type="Proteomes" id="UP000297273">
    <property type="component" value="Unassembled WGS sequence"/>
</dbReference>
<dbReference type="CDD" id="cd00082">
    <property type="entry name" value="HisKA"/>
    <property type="match status" value="1"/>
</dbReference>
<dbReference type="PRINTS" id="PR00344">
    <property type="entry name" value="BCTRLSENSOR"/>
</dbReference>
<dbReference type="InterPro" id="IPR003594">
    <property type="entry name" value="HATPase_dom"/>
</dbReference>
<dbReference type="Pfam" id="PF02518">
    <property type="entry name" value="HATPase_c"/>
    <property type="match status" value="1"/>
</dbReference>
<keyword evidence="7" id="KW-1185">Reference proteome</keyword>
<organism evidence="5 8">
    <name type="scientific">Leptospira langatensis</name>
    <dbReference type="NCBI Taxonomy" id="2484983"/>
    <lineage>
        <taxon>Bacteria</taxon>
        <taxon>Pseudomonadati</taxon>
        <taxon>Spirochaetota</taxon>
        <taxon>Spirochaetia</taxon>
        <taxon>Leptospirales</taxon>
        <taxon>Leptospiraceae</taxon>
        <taxon>Leptospira</taxon>
    </lineage>
</organism>
<dbReference type="InterPro" id="IPR000014">
    <property type="entry name" value="PAS"/>
</dbReference>
<accession>A0A5F1ZTL2</accession>
<dbReference type="SUPFAM" id="SSF47384">
    <property type="entry name" value="Homodimeric domain of signal transducing histidine kinase"/>
    <property type="match status" value="1"/>
</dbReference>
<dbReference type="InterPro" id="IPR003661">
    <property type="entry name" value="HisK_dim/P_dom"/>
</dbReference>
<keyword evidence="3" id="KW-0597">Phosphoprotein</keyword>
<evidence type="ECO:0000256" key="2">
    <source>
        <dbReference type="ARBA" id="ARBA00012438"/>
    </source>
</evidence>
<dbReference type="SUPFAM" id="SSF55874">
    <property type="entry name" value="ATPase domain of HSP90 chaperone/DNA topoisomerase II/histidine kinase"/>
    <property type="match status" value="1"/>
</dbReference>
<dbReference type="Gene3D" id="3.30.450.20">
    <property type="entry name" value="PAS domain"/>
    <property type="match status" value="1"/>
</dbReference>
<dbReference type="PANTHER" id="PTHR43547:SF2">
    <property type="entry name" value="HYBRID SIGNAL TRANSDUCTION HISTIDINE KINASE C"/>
    <property type="match status" value="1"/>
</dbReference>
<protein>
    <recommendedName>
        <fullName evidence="2">histidine kinase</fullName>
        <ecNumber evidence="2">2.7.13.3</ecNumber>
    </recommendedName>
</protein>
<dbReference type="InterPro" id="IPR004358">
    <property type="entry name" value="Sig_transdc_His_kin-like_C"/>
</dbReference>
<dbReference type="PANTHER" id="PTHR43547">
    <property type="entry name" value="TWO-COMPONENT HISTIDINE KINASE"/>
    <property type="match status" value="1"/>
</dbReference>
<keyword evidence="5" id="KW-0418">Kinase</keyword>
<evidence type="ECO:0000313" key="8">
    <source>
        <dbReference type="Proteomes" id="UP000297946"/>
    </source>
</evidence>
<evidence type="ECO:0000313" key="6">
    <source>
        <dbReference type="EMBL" id="TGL41612.1"/>
    </source>
</evidence>
<dbReference type="InterPro" id="IPR035965">
    <property type="entry name" value="PAS-like_dom_sf"/>
</dbReference>
<dbReference type="AlphaFoldDB" id="A0A5F1ZTL2"/>
<dbReference type="NCBIfam" id="TIGR00229">
    <property type="entry name" value="sensory_box"/>
    <property type="match status" value="1"/>
</dbReference>
<dbReference type="CDD" id="cd00075">
    <property type="entry name" value="HATPase"/>
    <property type="match status" value="1"/>
</dbReference>
<evidence type="ECO:0000256" key="3">
    <source>
        <dbReference type="ARBA" id="ARBA00022553"/>
    </source>
</evidence>
<dbReference type="InterPro" id="IPR036890">
    <property type="entry name" value="HATPase_C_sf"/>
</dbReference>
<keyword evidence="5" id="KW-0808">Transferase</keyword>
<sequence length="364" mass="41680">MNLQNPSDVMNHPDLLRKIGDFVPCPFVFSSGEAGSEELLYLNRAFLDQIGYDYEDLSNVQDWFLLAYPDPEYRESKRTDWYSMIKEAKEGGKDTVFVTTQIRLKSGEDKWYEIKCSMWENYFVVAFIDIDEVYRQREELQRRNDFKDRVLSVLTHDLRGPLTQVGSLAELMLITDIAPEDKELFSKKIINELKSVTDFINNTAHWASANFGYLNIKKELFNAEELFSELVSFYGAIAQMKKVGLSLQVKPPSLISTDKEIVKIILRNLISNALKFTPPGKNVIITAGLQDEKFKFQVEDEGMGIDPEHLKDLREGRLSSRLGTIRERGLGIGLSICFDMAKRLDAFLDFESEPSKGTRAILLV</sequence>
<comment type="caution">
    <text evidence="5">The sequence shown here is derived from an EMBL/GenBank/DDBJ whole genome shotgun (WGS) entry which is preliminary data.</text>
</comment>
<dbReference type="SUPFAM" id="SSF55785">
    <property type="entry name" value="PYP-like sensor domain (PAS domain)"/>
    <property type="match status" value="1"/>
</dbReference>
<reference evidence="6" key="1">
    <citation type="submission" date="2018-10" db="EMBL/GenBank/DDBJ databases">
        <authorList>
            <person name="Vincent A.T."/>
            <person name="Schiettekatte O."/>
            <person name="Bourhy P."/>
            <person name="Veyrier F.J."/>
            <person name="Picardeau M."/>
        </authorList>
    </citation>
    <scope>NUCLEOTIDE SEQUENCE</scope>
    <source>
        <strain evidence="6">201702690</strain>
    </source>
</reference>
<dbReference type="EC" id="2.7.13.3" evidence="2"/>
<dbReference type="OrthoDB" id="340007at2"/>
<dbReference type="PROSITE" id="PS50109">
    <property type="entry name" value="HIS_KIN"/>
    <property type="match status" value="1"/>
</dbReference>
<feature type="domain" description="Histidine kinase" evidence="4">
    <location>
        <begin position="153"/>
        <end position="364"/>
    </location>
</feature>
<comment type="catalytic activity">
    <reaction evidence="1">
        <text>ATP + protein L-histidine = ADP + protein N-phospho-L-histidine.</text>
        <dbReference type="EC" id="2.7.13.3"/>
    </reaction>
</comment>
<dbReference type="EMBL" id="RQGC01000004">
    <property type="protein sequence ID" value="TGL41612.1"/>
    <property type="molecule type" value="Genomic_DNA"/>
</dbReference>
<gene>
    <name evidence="5" type="ORF">EHO57_05970</name>
    <name evidence="6" type="ORF">EHQ53_05135</name>
</gene>
<reference evidence="7 8" key="2">
    <citation type="journal article" date="2019" name="PLoS Negl. Trop. Dis.">
        <title>Revisiting the worldwide diversity of Leptospira species in the environment.</title>
        <authorList>
            <person name="Vincent A.T."/>
            <person name="Schiettekatte O."/>
            <person name="Bourhy P."/>
            <person name="Veyrier F.J."/>
            <person name="Picardeau M."/>
        </authorList>
    </citation>
    <scope>NUCLEOTIDE SEQUENCE [LARGE SCALE GENOMIC DNA]</scope>
    <source>
        <strain evidence="7">201702690</strain>
        <strain evidence="5 8">SSW18</strain>
    </source>
</reference>
<evidence type="ECO:0000313" key="7">
    <source>
        <dbReference type="Proteomes" id="UP000297273"/>
    </source>
</evidence>
<evidence type="ECO:0000259" key="4">
    <source>
        <dbReference type="PROSITE" id="PS50109"/>
    </source>
</evidence>
<evidence type="ECO:0000256" key="1">
    <source>
        <dbReference type="ARBA" id="ARBA00000085"/>
    </source>
</evidence>
<dbReference type="SMART" id="SM00387">
    <property type="entry name" value="HATPase_c"/>
    <property type="match status" value="1"/>
</dbReference>
<name>A0A5F1ZTL2_9LEPT</name>
<dbReference type="GO" id="GO:0000155">
    <property type="term" value="F:phosphorelay sensor kinase activity"/>
    <property type="evidence" value="ECO:0007669"/>
    <property type="project" value="InterPro"/>
</dbReference>
<dbReference type="InterPro" id="IPR005467">
    <property type="entry name" value="His_kinase_dom"/>
</dbReference>
<dbReference type="Gene3D" id="3.30.565.10">
    <property type="entry name" value="Histidine kinase-like ATPase, C-terminal domain"/>
    <property type="match status" value="1"/>
</dbReference>
<proteinExistence type="predicted"/>